<dbReference type="EMBL" id="JAVREM010000061">
    <property type="protein sequence ID" value="MDT0322380.1"/>
    <property type="molecule type" value="Genomic_DNA"/>
</dbReference>
<dbReference type="SUPFAM" id="SSF103088">
    <property type="entry name" value="OmpA-like"/>
    <property type="match status" value="1"/>
</dbReference>
<feature type="region of interest" description="Disordered" evidence="1">
    <location>
        <begin position="59"/>
        <end position="109"/>
    </location>
</feature>
<evidence type="ECO:0000313" key="4">
    <source>
        <dbReference type="EMBL" id="MDT0322380.1"/>
    </source>
</evidence>
<keyword evidence="5" id="KW-1185">Reference proteome</keyword>
<dbReference type="Pfam" id="PF00691">
    <property type="entry name" value="OmpA"/>
    <property type="match status" value="1"/>
</dbReference>
<dbReference type="InterPro" id="IPR006665">
    <property type="entry name" value="OmpA-like"/>
</dbReference>
<dbReference type="Pfam" id="PF13699">
    <property type="entry name" value="eCIS_core"/>
    <property type="match status" value="1"/>
</dbReference>
<comment type="caution">
    <text evidence="4">The sequence shown here is derived from an EMBL/GenBank/DDBJ whole genome shotgun (WGS) entry which is preliminary data.</text>
</comment>
<feature type="domain" description="OmpA-like" evidence="2">
    <location>
        <begin position="641"/>
        <end position="720"/>
    </location>
</feature>
<evidence type="ECO:0000313" key="5">
    <source>
        <dbReference type="Proteomes" id="UP001183420"/>
    </source>
</evidence>
<reference evidence="5" key="1">
    <citation type="submission" date="2023-07" db="EMBL/GenBank/DDBJ databases">
        <title>30 novel species of actinomycetes from the DSMZ collection.</title>
        <authorList>
            <person name="Nouioui I."/>
        </authorList>
    </citation>
    <scope>NUCLEOTIDE SEQUENCE [LARGE SCALE GENOMIC DNA]</scope>
    <source>
        <strain evidence="5">DSM 44918</strain>
    </source>
</reference>
<feature type="region of interest" description="Disordered" evidence="1">
    <location>
        <begin position="1"/>
        <end position="40"/>
    </location>
</feature>
<dbReference type="Gene3D" id="3.30.1330.60">
    <property type="entry name" value="OmpA-like domain"/>
    <property type="match status" value="1"/>
</dbReference>
<dbReference type="InterPro" id="IPR025295">
    <property type="entry name" value="eCIS_core_dom"/>
</dbReference>
<organism evidence="4 5">
    <name type="scientific">Streptomyces millisiae</name>
    <dbReference type="NCBI Taxonomy" id="3075542"/>
    <lineage>
        <taxon>Bacteria</taxon>
        <taxon>Bacillati</taxon>
        <taxon>Actinomycetota</taxon>
        <taxon>Actinomycetes</taxon>
        <taxon>Kitasatosporales</taxon>
        <taxon>Streptomycetaceae</taxon>
        <taxon>Streptomyces</taxon>
    </lineage>
</organism>
<feature type="domain" description="eCIS core" evidence="3">
    <location>
        <begin position="105"/>
        <end position="176"/>
    </location>
</feature>
<gene>
    <name evidence="4" type="ORF">RNC47_29075</name>
</gene>
<proteinExistence type="predicted"/>
<feature type="compositionally biased region" description="Polar residues" evidence="1">
    <location>
        <begin position="1"/>
        <end position="10"/>
    </location>
</feature>
<name>A0ABU2LXQ0_9ACTN</name>
<dbReference type="Proteomes" id="UP001183420">
    <property type="component" value="Unassembled WGS sequence"/>
</dbReference>
<accession>A0ABU2LXQ0</accession>
<evidence type="ECO:0000259" key="3">
    <source>
        <dbReference type="Pfam" id="PF13699"/>
    </source>
</evidence>
<sequence length="739" mass="80415">MTLRQQHQGEQQAGRSGRPRQRQRQPAAAPAAKEATGATDLMALQGSVGNAAVAAMIQRSRSAQGGDDREEHHHGPGGGQEGTATRPVQRLTVHDVLRRPGRSIEPGLRQEMEQRFGGESFSPVQLHTGAEADRSAAELGAVAYTSGPHIVLSRKAVGDKQVLAHELEHYRQQRRGPVTGTDHGDGVSVSEVDDSFERSADAVADRVMRAPLPPTDQGLSAPDGIPGVQRDVQRTADHQAVTSHGHHVHHVQRYDDTDPTPARTRFDRESGDQLPAFAENSMEVSVWLDQDGNFQADLERTAAVRGPVTLSWSDDETIAMNAAGNAKEFYAVPNVVTAANQSLAKAGSYIRLGQGGHSLTNSHGERLTVVRPRIATDLDDVVLQRFMHLAQHECVEVAQRLVGGTLGHAVFRGEGGSSVTAEIGPRGATGLPRLAAALASDRPPATPREAAWGAQGPDPATAPGEQYGTLQGQRRLRHYERGIGINENAVARVGEALTTHTIAAEPRPGVPANFDFARDREPTGRIWVYHYATVVAESSDRRDQITLENYNRNSLMEEVLRAAAQETGRAYAEAYPGRRMPRAHADRVARELLERETRSALGGMWYFSMYAQQGRRGFHNKNRGTALNAMTVVTTSVPRLYFEERSNVLQGHSVAALERAAAGWRRSRAPIVVEGHSRGSRFPVRGLAGRRAETVRNELIALGIAPERIQVREREQSDGAFASVYPARLPEEYVPGNRG</sequence>
<dbReference type="InterPro" id="IPR036737">
    <property type="entry name" value="OmpA-like_sf"/>
</dbReference>
<feature type="region of interest" description="Disordered" evidence="1">
    <location>
        <begin position="440"/>
        <end position="471"/>
    </location>
</feature>
<dbReference type="RefSeq" id="WP_311602953.1">
    <property type="nucleotide sequence ID" value="NZ_JAVREM010000061.1"/>
</dbReference>
<evidence type="ECO:0000256" key="1">
    <source>
        <dbReference type="SAM" id="MobiDB-lite"/>
    </source>
</evidence>
<protein>
    <submittedName>
        <fullName evidence="4">DUF4157 domain-containing protein</fullName>
    </submittedName>
</protein>
<evidence type="ECO:0000259" key="2">
    <source>
        <dbReference type="Pfam" id="PF00691"/>
    </source>
</evidence>